<feature type="domain" description="UspA" evidence="5">
    <location>
        <begin position="4"/>
        <end position="142"/>
    </location>
</feature>
<dbReference type="SUPFAM" id="SSF52402">
    <property type="entry name" value="Adenine nucleotide alpha hydrolases-like"/>
    <property type="match status" value="2"/>
</dbReference>
<dbReference type="EMBL" id="JACSQG010000001">
    <property type="protein sequence ID" value="MBD7976335.1"/>
    <property type="molecule type" value="Genomic_DNA"/>
</dbReference>
<gene>
    <name evidence="6" type="ORF">H9642_03945</name>
</gene>
<dbReference type="RefSeq" id="WP_251835090.1">
    <property type="nucleotide sequence ID" value="NZ_JACSQG010000001.1"/>
</dbReference>
<evidence type="ECO:0000259" key="5">
    <source>
        <dbReference type="Pfam" id="PF00582"/>
    </source>
</evidence>
<evidence type="ECO:0000313" key="6">
    <source>
        <dbReference type="EMBL" id="MBD7976335.1"/>
    </source>
</evidence>
<evidence type="ECO:0000256" key="2">
    <source>
        <dbReference type="ARBA" id="ARBA00008791"/>
    </source>
</evidence>
<keyword evidence="7" id="KW-1185">Reference proteome</keyword>
<dbReference type="Proteomes" id="UP000611945">
    <property type="component" value="Unassembled WGS sequence"/>
</dbReference>
<comment type="caution">
    <text evidence="6">The sequence shown here is derived from an EMBL/GenBank/DDBJ whole genome shotgun (WGS) entry which is preliminary data.</text>
</comment>
<evidence type="ECO:0000256" key="3">
    <source>
        <dbReference type="ARBA" id="ARBA00022490"/>
    </source>
</evidence>
<accession>A0ABR8TLD2</accession>
<name>A0ABR8TLD2_9PSED</name>
<comment type="function">
    <text evidence="4">Required for resistance to DNA-damaging agents.</text>
</comment>
<comment type="similarity">
    <text evidence="2">Belongs to the universal stress protein A family.</text>
</comment>
<sequence>MNTHQLLVVIDPTQEVQPALQRAAWLARQTGAAMELLLCEYHSALEGGLLDGPRLEHARRTLLEQRLAWLQQLADPLRAGGLTVTCEARWGRPLHKMILARVIELQPDLLFKSGHQHGLLQRLFTTNTCWQLIRQCHCPLWLTGDLDWQPKRLCAAVDPLHAADKPASLDHQLIETARQLAATFNLQEHIVHSYGPVPNTLIFDVDLATTYEQYREEEAKAHREAFAALLDSHPGSAANSHLLEGYAEQTIPRFVKEQGIDLMLMGAIARGSLDNALIGNTAERILEAVHCDLLVLKPAQFGSAQEQ</sequence>
<proteinExistence type="inferred from homology"/>
<organism evidence="6 7">
    <name type="scientific">Serpens gallinarum</name>
    <dbReference type="NCBI Taxonomy" id="2763075"/>
    <lineage>
        <taxon>Bacteria</taxon>
        <taxon>Pseudomonadati</taxon>
        <taxon>Pseudomonadota</taxon>
        <taxon>Gammaproteobacteria</taxon>
        <taxon>Pseudomonadales</taxon>
        <taxon>Pseudomonadaceae</taxon>
        <taxon>Pseudomonas</taxon>
    </lineage>
</organism>
<evidence type="ECO:0000313" key="7">
    <source>
        <dbReference type="Proteomes" id="UP000611945"/>
    </source>
</evidence>
<reference evidence="6 7" key="1">
    <citation type="submission" date="2020-08" db="EMBL/GenBank/DDBJ databases">
        <title>A Genomic Blueprint of the Chicken Gut Microbiome.</title>
        <authorList>
            <person name="Gilroy R."/>
            <person name="Ravi A."/>
            <person name="Getino M."/>
            <person name="Pursley I."/>
            <person name="Horton D.L."/>
            <person name="Alikhan N.-F."/>
            <person name="Baker D."/>
            <person name="Gharbi K."/>
            <person name="Hall N."/>
            <person name="Watson M."/>
            <person name="Adriaenssens E.M."/>
            <person name="Foster-Nyarko E."/>
            <person name="Jarju S."/>
            <person name="Secka A."/>
            <person name="Antonio M."/>
            <person name="Oren A."/>
            <person name="Chaudhuri R."/>
            <person name="La Ragione R.M."/>
            <person name="Hildebrand F."/>
            <person name="Pallen M.J."/>
        </authorList>
    </citation>
    <scope>NUCLEOTIDE SEQUENCE [LARGE SCALE GENOMIC DNA]</scope>
    <source>
        <strain evidence="6 7">Sa2CUA2</strain>
    </source>
</reference>
<feature type="domain" description="UspA" evidence="5">
    <location>
        <begin position="169"/>
        <end position="297"/>
    </location>
</feature>
<dbReference type="Gene3D" id="3.40.50.12370">
    <property type="match status" value="1"/>
</dbReference>
<dbReference type="PANTHER" id="PTHR47892:SF1">
    <property type="entry name" value="UNIVERSAL STRESS PROTEIN E"/>
    <property type="match status" value="1"/>
</dbReference>
<protein>
    <submittedName>
        <fullName evidence="6">Universal stress protein</fullName>
    </submittedName>
</protein>
<dbReference type="PANTHER" id="PTHR47892">
    <property type="entry name" value="UNIVERSAL STRESS PROTEIN E"/>
    <property type="match status" value="1"/>
</dbReference>
<dbReference type="Pfam" id="PF00582">
    <property type="entry name" value="Usp"/>
    <property type="match status" value="2"/>
</dbReference>
<dbReference type="InterPro" id="IPR006016">
    <property type="entry name" value="UspA"/>
</dbReference>
<evidence type="ECO:0000256" key="4">
    <source>
        <dbReference type="ARBA" id="ARBA00037131"/>
    </source>
</evidence>
<comment type="subcellular location">
    <subcellularLocation>
        <location evidence="1">Cytoplasm</location>
    </subcellularLocation>
</comment>
<keyword evidence="3" id="KW-0963">Cytoplasm</keyword>
<evidence type="ECO:0000256" key="1">
    <source>
        <dbReference type="ARBA" id="ARBA00004496"/>
    </source>
</evidence>